<evidence type="ECO:0000313" key="2">
    <source>
        <dbReference type="Proteomes" id="UP001055811"/>
    </source>
</evidence>
<comment type="caution">
    <text evidence="1">The sequence shown here is derived from an EMBL/GenBank/DDBJ whole genome shotgun (WGS) entry which is preliminary data.</text>
</comment>
<protein>
    <submittedName>
        <fullName evidence="1">Uncharacterized protein</fullName>
    </submittedName>
</protein>
<dbReference type="Proteomes" id="UP001055811">
    <property type="component" value="Linkage Group LG06"/>
</dbReference>
<name>A0ACB9BEE2_CICIN</name>
<keyword evidence="2" id="KW-1185">Reference proteome</keyword>
<organism evidence="1 2">
    <name type="scientific">Cichorium intybus</name>
    <name type="common">Chicory</name>
    <dbReference type="NCBI Taxonomy" id="13427"/>
    <lineage>
        <taxon>Eukaryota</taxon>
        <taxon>Viridiplantae</taxon>
        <taxon>Streptophyta</taxon>
        <taxon>Embryophyta</taxon>
        <taxon>Tracheophyta</taxon>
        <taxon>Spermatophyta</taxon>
        <taxon>Magnoliopsida</taxon>
        <taxon>eudicotyledons</taxon>
        <taxon>Gunneridae</taxon>
        <taxon>Pentapetalae</taxon>
        <taxon>asterids</taxon>
        <taxon>campanulids</taxon>
        <taxon>Asterales</taxon>
        <taxon>Asteraceae</taxon>
        <taxon>Cichorioideae</taxon>
        <taxon>Cichorieae</taxon>
        <taxon>Cichoriinae</taxon>
        <taxon>Cichorium</taxon>
    </lineage>
</organism>
<proteinExistence type="predicted"/>
<reference evidence="2" key="1">
    <citation type="journal article" date="2022" name="Mol. Ecol. Resour.">
        <title>The genomes of chicory, endive, great burdock and yacon provide insights into Asteraceae palaeo-polyploidization history and plant inulin production.</title>
        <authorList>
            <person name="Fan W."/>
            <person name="Wang S."/>
            <person name="Wang H."/>
            <person name="Wang A."/>
            <person name="Jiang F."/>
            <person name="Liu H."/>
            <person name="Zhao H."/>
            <person name="Xu D."/>
            <person name="Zhang Y."/>
        </authorList>
    </citation>
    <scope>NUCLEOTIDE SEQUENCE [LARGE SCALE GENOMIC DNA]</scope>
    <source>
        <strain evidence="2">cv. Punajuju</strain>
    </source>
</reference>
<evidence type="ECO:0000313" key="1">
    <source>
        <dbReference type="EMBL" id="KAI3720752.1"/>
    </source>
</evidence>
<gene>
    <name evidence="1" type="ORF">L2E82_31745</name>
</gene>
<sequence>MEIHSSIVRKTSSLMLLVAALNEKTYGGNVSQLGGGVGDVQTSPMIKIVDDMEGGAPVKVHDKSVVEVFPKGDEVDDVGKQVTVPTLARVILWFVQQGHNLILSAALGSITVPGVLC</sequence>
<accession>A0ACB9BEE2</accession>
<dbReference type="EMBL" id="CM042014">
    <property type="protein sequence ID" value="KAI3720752.1"/>
    <property type="molecule type" value="Genomic_DNA"/>
</dbReference>
<reference evidence="1 2" key="2">
    <citation type="journal article" date="2022" name="Mol. Ecol. Resour.">
        <title>The genomes of chicory, endive, great burdock and yacon provide insights into Asteraceae paleo-polyploidization history and plant inulin production.</title>
        <authorList>
            <person name="Fan W."/>
            <person name="Wang S."/>
            <person name="Wang H."/>
            <person name="Wang A."/>
            <person name="Jiang F."/>
            <person name="Liu H."/>
            <person name="Zhao H."/>
            <person name="Xu D."/>
            <person name="Zhang Y."/>
        </authorList>
    </citation>
    <scope>NUCLEOTIDE SEQUENCE [LARGE SCALE GENOMIC DNA]</scope>
    <source>
        <strain evidence="2">cv. Punajuju</strain>
        <tissue evidence="1">Leaves</tissue>
    </source>
</reference>